<protein>
    <recommendedName>
        <fullName evidence="2">START domain-containing protein</fullName>
    </recommendedName>
</protein>
<dbReference type="GO" id="GO:0008289">
    <property type="term" value="F:lipid binding"/>
    <property type="evidence" value="ECO:0007669"/>
    <property type="project" value="InterPro"/>
</dbReference>
<evidence type="ECO:0000313" key="3">
    <source>
        <dbReference type="EMBL" id="KAJ3431553.1"/>
    </source>
</evidence>
<name>A0AAV7YV21_9EUKA</name>
<feature type="compositionally biased region" description="Basic and acidic residues" evidence="1">
    <location>
        <begin position="267"/>
        <end position="306"/>
    </location>
</feature>
<evidence type="ECO:0000256" key="1">
    <source>
        <dbReference type="SAM" id="MobiDB-lite"/>
    </source>
</evidence>
<dbReference type="PROSITE" id="PS50848">
    <property type="entry name" value="START"/>
    <property type="match status" value="1"/>
</dbReference>
<evidence type="ECO:0000313" key="4">
    <source>
        <dbReference type="Proteomes" id="UP001146793"/>
    </source>
</evidence>
<comment type="caution">
    <text evidence="3">The sequence shown here is derived from an EMBL/GenBank/DDBJ whole genome shotgun (WGS) entry which is preliminary data.</text>
</comment>
<dbReference type="Proteomes" id="UP001146793">
    <property type="component" value="Unassembled WGS sequence"/>
</dbReference>
<feature type="region of interest" description="Disordered" evidence="1">
    <location>
        <begin position="255"/>
        <end position="306"/>
    </location>
</feature>
<dbReference type="EMBL" id="JANTQA010000047">
    <property type="protein sequence ID" value="KAJ3431553.1"/>
    <property type="molecule type" value="Genomic_DNA"/>
</dbReference>
<feature type="domain" description="START" evidence="2">
    <location>
        <begin position="2"/>
        <end position="122"/>
    </location>
</feature>
<dbReference type="AlphaFoldDB" id="A0AAV7YV21"/>
<reference evidence="3" key="1">
    <citation type="submission" date="2022-08" db="EMBL/GenBank/DDBJ databases">
        <title>Novel sulphate-reducing endosymbionts in the free-living metamonad Anaeramoeba.</title>
        <authorList>
            <person name="Jerlstrom-Hultqvist J."/>
            <person name="Cepicka I."/>
            <person name="Gallot-Lavallee L."/>
            <person name="Salas-Leiva D."/>
            <person name="Curtis B.A."/>
            <person name="Zahonova K."/>
            <person name="Pipaliya S."/>
            <person name="Dacks J."/>
            <person name="Roger A.J."/>
        </authorList>
    </citation>
    <scope>NUCLEOTIDE SEQUENCE</scope>
    <source>
        <strain evidence="3">Busselton2</strain>
    </source>
</reference>
<dbReference type="Gene3D" id="3.30.530.20">
    <property type="match status" value="1"/>
</dbReference>
<proteinExistence type="predicted"/>
<dbReference type="SUPFAM" id="SSF55961">
    <property type="entry name" value="Bet v1-like"/>
    <property type="match status" value="1"/>
</dbReference>
<feature type="compositionally biased region" description="Basic residues" evidence="1">
    <location>
        <begin position="255"/>
        <end position="266"/>
    </location>
</feature>
<gene>
    <name evidence="3" type="ORF">M0812_20465</name>
</gene>
<dbReference type="InterPro" id="IPR002913">
    <property type="entry name" value="START_lipid-bd_dom"/>
</dbReference>
<accession>A0AAV7YV21</accession>
<dbReference type="InterPro" id="IPR023393">
    <property type="entry name" value="START-like_dom_sf"/>
</dbReference>
<organism evidence="3 4">
    <name type="scientific">Anaeramoeba flamelloides</name>
    <dbReference type="NCBI Taxonomy" id="1746091"/>
    <lineage>
        <taxon>Eukaryota</taxon>
        <taxon>Metamonada</taxon>
        <taxon>Anaeramoebidae</taxon>
        <taxon>Anaeramoeba</taxon>
    </lineage>
</organism>
<sequence>MTEKQRKLCLKLAEEAYEVVVNDLITDTSKWQKDKRVNNIFLSHYSPKNNKFNKLRFENYYWGVRPSEIFNIITTLKGRQPWDTQSDDVRRLIEFDPPEGANNLYVVYNHAKKILGGLVSQRYGHGCFISKKLKDGTLISAQQSIKDVTKVGVKKQKFSGQQTTTYPSGFILKPMTRKEWNKLLKTEDGKQMTPDPLWKLEGDPDEIVGLKYDALIQLDIGGWFAAWQINKFAARAFAQSLTELDNFIRGGYRKIQKRRRMKRKKRKEQEKKQKKKENEKEDEKENEKEKENENEKKEKKEKEKEN</sequence>
<evidence type="ECO:0000259" key="2">
    <source>
        <dbReference type="PROSITE" id="PS50848"/>
    </source>
</evidence>